<dbReference type="GO" id="GO:0003924">
    <property type="term" value="F:GTPase activity"/>
    <property type="evidence" value="ECO:0007669"/>
    <property type="project" value="InterPro"/>
</dbReference>
<dbReference type="InterPro" id="IPR027417">
    <property type="entry name" value="P-loop_NTPase"/>
</dbReference>
<evidence type="ECO:0000256" key="9">
    <source>
        <dbReference type="ARBA" id="ARBA00067801"/>
    </source>
</evidence>
<keyword evidence="5" id="KW-0342">GTP-binding</keyword>
<dbReference type="Pfam" id="PF00071">
    <property type="entry name" value="Ras"/>
    <property type="match status" value="1"/>
</dbReference>
<evidence type="ECO:0000256" key="3">
    <source>
        <dbReference type="ARBA" id="ARBA00022741"/>
    </source>
</evidence>
<reference evidence="11" key="2">
    <citation type="submission" date="2015-08" db="UniProtKB">
        <authorList>
            <consortium name="WormBaseParasite"/>
        </authorList>
    </citation>
    <scope>IDENTIFICATION</scope>
</reference>
<dbReference type="PROSITE" id="PS51421">
    <property type="entry name" value="RAS"/>
    <property type="match status" value="1"/>
</dbReference>
<dbReference type="SUPFAM" id="SSF52540">
    <property type="entry name" value="P-loop containing nucleoside triphosphate hydrolases"/>
    <property type="match status" value="1"/>
</dbReference>
<dbReference type="GO" id="GO:0015031">
    <property type="term" value="P:protein transport"/>
    <property type="evidence" value="ECO:0007669"/>
    <property type="project" value="UniProtKB-KW"/>
</dbReference>
<evidence type="ECO:0000256" key="8">
    <source>
        <dbReference type="ARBA" id="ARBA00058158"/>
    </source>
</evidence>
<proteinExistence type="inferred from homology"/>
<keyword evidence="4" id="KW-0653">Protein transport</keyword>
<dbReference type="GO" id="GO:0090385">
    <property type="term" value="P:phagosome-lysosome fusion"/>
    <property type="evidence" value="ECO:0007669"/>
    <property type="project" value="TreeGrafter"/>
</dbReference>
<dbReference type="AlphaFoldDB" id="A0A0K0FDN3"/>
<keyword evidence="7" id="KW-0636">Prenylation</keyword>
<dbReference type="PANTHER" id="PTHR47981:SF20">
    <property type="entry name" value="RAS-RELATED PROTEIN RAB-7A"/>
    <property type="match status" value="1"/>
</dbReference>
<organism evidence="10 11">
    <name type="scientific">Strongyloides venezuelensis</name>
    <name type="common">Threadworm</name>
    <dbReference type="NCBI Taxonomy" id="75913"/>
    <lineage>
        <taxon>Eukaryota</taxon>
        <taxon>Metazoa</taxon>
        <taxon>Ecdysozoa</taxon>
        <taxon>Nematoda</taxon>
        <taxon>Chromadorea</taxon>
        <taxon>Rhabditida</taxon>
        <taxon>Tylenchina</taxon>
        <taxon>Panagrolaimomorpha</taxon>
        <taxon>Strongyloidoidea</taxon>
        <taxon>Strongyloididae</taxon>
        <taxon>Strongyloides</taxon>
    </lineage>
</organism>
<dbReference type="PRINTS" id="PR00449">
    <property type="entry name" value="RASTRNSFRMNG"/>
</dbReference>
<dbReference type="PROSITE" id="PS51419">
    <property type="entry name" value="RAB"/>
    <property type="match status" value="1"/>
</dbReference>
<dbReference type="GO" id="GO:0005764">
    <property type="term" value="C:lysosome"/>
    <property type="evidence" value="ECO:0007669"/>
    <property type="project" value="TreeGrafter"/>
</dbReference>
<dbReference type="Gene3D" id="3.40.50.300">
    <property type="entry name" value="P-loop containing nucleotide triphosphate hydrolases"/>
    <property type="match status" value="1"/>
</dbReference>
<evidence type="ECO:0000256" key="5">
    <source>
        <dbReference type="ARBA" id="ARBA00023134"/>
    </source>
</evidence>
<dbReference type="SMART" id="SM00173">
    <property type="entry name" value="RAS"/>
    <property type="match status" value="1"/>
</dbReference>
<dbReference type="GO" id="GO:0002682">
    <property type="term" value="P:regulation of immune system process"/>
    <property type="evidence" value="ECO:0007669"/>
    <property type="project" value="UniProtKB-ARBA"/>
</dbReference>
<reference evidence="10" key="1">
    <citation type="submission" date="2014-07" db="EMBL/GenBank/DDBJ databases">
        <authorList>
            <person name="Martin A.A"/>
            <person name="De Silva N."/>
        </authorList>
    </citation>
    <scope>NUCLEOTIDE SEQUENCE</scope>
</reference>
<protein>
    <recommendedName>
        <fullName evidence="9">Ras-related protein Rab-7b</fullName>
    </recommendedName>
</protein>
<dbReference type="PANTHER" id="PTHR47981">
    <property type="entry name" value="RAB FAMILY"/>
    <property type="match status" value="1"/>
</dbReference>
<accession>A0A0K0FDN3</accession>
<evidence type="ECO:0000313" key="10">
    <source>
        <dbReference type="Proteomes" id="UP000035680"/>
    </source>
</evidence>
<keyword evidence="2" id="KW-0813">Transport</keyword>
<evidence type="ECO:0000256" key="2">
    <source>
        <dbReference type="ARBA" id="ARBA00022448"/>
    </source>
</evidence>
<dbReference type="NCBIfam" id="TIGR00231">
    <property type="entry name" value="small_GTP"/>
    <property type="match status" value="1"/>
</dbReference>
<comment type="function">
    <text evidence="8">Controls vesicular trafficking from endosomes to the trans-Golgi network (TGN). Acts as a negative regulator of TLR9 signaling and can suppress TLR9-triggered TNFA, IL6, and IFNB production in macrophages by promoting TLR9 lysosomal degradation. Also negatively regulates TLR4 signaling in macrophages by promoting lysosomal degradation of TLR4. Promotes megakaryocytic differentiation by increasing NF-kappa-B-dependent IL6 production and subsequently enhancing the association of STAT3 with GATA1. Not involved in the regulation of the EGF- and EGFR degradation pathway.</text>
</comment>
<dbReference type="GO" id="GO:0005525">
    <property type="term" value="F:GTP binding"/>
    <property type="evidence" value="ECO:0007669"/>
    <property type="project" value="UniProtKB-KW"/>
</dbReference>
<dbReference type="GO" id="GO:0005770">
    <property type="term" value="C:late endosome"/>
    <property type="evidence" value="ECO:0007669"/>
    <property type="project" value="UniProtKB-ARBA"/>
</dbReference>
<dbReference type="WBParaSite" id="SVE_0695900.1">
    <property type="protein sequence ID" value="SVE_0695900.1"/>
    <property type="gene ID" value="SVE_0695900"/>
</dbReference>
<comment type="similarity">
    <text evidence="1">Belongs to the small GTPase superfamily. Rab family.</text>
</comment>
<evidence type="ECO:0000256" key="1">
    <source>
        <dbReference type="ARBA" id="ARBA00006270"/>
    </source>
</evidence>
<dbReference type="PROSITE" id="PS00675">
    <property type="entry name" value="SIGMA54_INTERACT_1"/>
    <property type="match status" value="1"/>
</dbReference>
<dbReference type="InterPro" id="IPR005225">
    <property type="entry name" value="Small_GTP-bd"/>
</dbReference>
<keyword evidence="10" id="KW-1185">Reference proteome</keyword>
<dbReference type="GO" id="GO:0045335">
    <property type="term" value="C:phagocytic vesicle"/>
    <property type="evidence" value="ECO:0007669"/>
    <property type="project" value="TreeGrafter"/>
</dbReference>
<dbReference type="FunFam" id="3.40.50.300:FF:000751">
    <property type="entry name" value="Rab family GTPase, putative"/>
    <property type="match status" value="1"/>
</dbReference>
<dbReference type="InterPro" id="IPR001806">
    <property type="entry name" value="Small_GTPase"/>
</dbReference>
<dbReference type="SMART" id="SM00174">
    <property type="entry name" value="RHO"/>
    <property type="match status" value="1"/>
</dbReference>
<name>A0A0K0FDN3_STRVS</name>
<dbReference type="SMART" id="SM00176">
    <property type="entry name" value="RAN"/>
    <property type="match status" value="1"/>
</dbReference>
<evidence type="ECO:0000256" key="7">
    <source>
        <dbReference type="ARBA" id="ARBA00023289"/>
    </source>
</evidence>
<dbReference type="Proteomes" id="UP000035680">
    <property type="component" value="Unassembled WGS sequence"/>
</dbReference>
<keyword evidence="6" id="KW-0449">Lipoprotein</keyword>
<keyword evidence="3" id="KW-0547">Nucleotide-binding</keyword>
<dbReference type="InterPro" id="IPR025662">
    <property type="entry name" value="Sigma_54_int_dom_ATP-bd_1"/>
</dbReference>
<evidence type="ECO:0000256" key="6">
    <source>
        <dbReference type="ARBA" id="ARBA00023288"/>
    </source>
</evidence>
<dbReference type="STRING" id="75913.A0A0K0FDN3"/>
<evidence type="ECO:0000313" key="11">
    <source>
        <dbReference type="WBParaSite" id="SVE_0695900.1"/>
    </source>
</evidence>
<dbReference type="SMART" id="SM00175">
    <property type="entry name" value="RAB"/>
    <property type="match status" value="1"/>
</dbReference>
<sequence>MDNLKLFLAKPIIKVLVLGDSGVGKTAIIRRFTENYYLSKTNCTIGVDFNSKDMIVGNVNVTLQIWDTAGQERFQALGDSYFRGADCCILVYDVTNSESFARLQYWKDEFLFHSNRSHIDDFPFIVFGNKIDETSRSVTKEYLQRWHARNNNIPYFEVSAKEDLNIQFAFSHIPKLVMERIIINDEDNNFSINNDTISLKKSKQKSKNKCSC</sequence>
<evidence type="ECO:0000256" key="4">
    <source>
        <dbReference type="ARBA" id="ARBA00022927"/>
    </source>
</evidence>